<proteinExistence type="predicted"/>
<evidence type="ECO:0000313" key="3">
    <source>
        <dbReference type="EMBL" id="GAA2487020.1"/>
    </source>
</evidence>
<keyword evidence="4" id="KW-1185">Reference proteome</keyword>
<feature type="region of interest" description="Disordered" evidence="1">
    <location>
        <begin position="391"/>
        <end position="470"/>
    </location>
</feature>
<sequence>MSESPVPLPPGRAPDGVLPWISSEAGRWTRERPPRWTRPLWSVLALSAALGWTVAAESPGPCHDHYAHYAHGLYAPYAPCGPDWLETAQLGLLLSQFLWYFLLPELTLLSAPALAALVAWQQVRPDGGTSRPASLAALAALAVVAAIALGWAAALRRLVARRRQRRLVERLCADARHPLPETAPARMRRGARSLRAGLVLCAVAAAATGAGLTVAAEREEAAPAIPDPATGAYAPLPAPGLGDGYHPFPTGDFETAQRDVAVIVVAEGEAEDDLFAGVFGSFGLQLSALAAGVPGATLVAAGALARRRVAAPDGARVPALRVLQRTDLDGDTWIHPADDAAGLTPLFSCTVVPADGDAGQEEGEEGGTRKNEELTDTRLREAVLHGVPREGGELLLLTTGPDGTPLVARTGSPVRPASEGDEPVLLPDPGPGHVPTPGPDTDGRTTESPTGPAEHAESGTAPADRGAGPVRWGPGGLTRCAALLPLAGSGFLTTALCEDPAAESPGRQLLGILLLPVLLTVAAAFLGRRVTADRSGLWLTGAWRVRHLPWEQLRAVTRADGGLRILRTDGTRWVLRLFVLPRSGSRPGRQPSYVRAAGQINAMRARPRLRPVEESRPHEHGMPLGPLLCVPHVLWAAALLLL</sequence>
<gene>
    <name evidence="3" type="ORF">GCM10010406_23970</name>
</gene>
<dbReference type="EMBL" id="BAAATA010000011">
    <property type="protein sequence ID" value="GAA2487020.1"/>
    <property type="molecule type" value="Genomic_DNA"/>
</dbReference>
<feature type="transmembrane region" description="Helical" evidence="2">
    <location>
        <begin position="97"/>
        <end position="120"/>
    </location>
</feature>
<keyword evidence="2" id="KW-0812">Transmembrane</keyword>
<dbReference type="Proteomes" id="UP001501358">
    <property type="component" value="Unassembled WGS sequence"/>
</dbReference>
<keyword evidence="2" id="KW-0472">Membrane</keyword>
<evidence type="ECO:0000313" key="4">
    <source>
        <dbReference type="Proteomes" id="UP001501358"/>
    </source>
</evidence>
<protein>
    <recommendedName>
        <fullName evidence="5">Integral membrane protein</fullName>
    </recommendedName>
</protein>
<reference evidence="3 4" key="1">
    <citation type="journal article" date="2019" name="Int. J. Syst. Evol. Microbiol.">
        <title>The Global Catalogue of Microorganisms (GCM) 10K type strain sequencing project: providing services to taxonomists for standard genome sequencing and annotation.</title>
        <authorList>
            <consortium name="The Broad Institute Genomics Platform"/>
            <consortium name="The Broad Institute Genome Sequencing Center for Infectious Disease"/>
            <person name="Wu L."/>
            <person name="Ma J."/>
        </authorList>
    </citation>
    <scope>NUCLEOTIDE SEQUENCE [LARGE SCALE GENOMIC DNA]</scope>
    <source>
        <strain evidence="3 4">JCM 6307</strain>
    </source>
</reference>
<name>A0ABN3LMP7_9ACTN</name>
<feature type="transmembrane region" description="Helical" evidence="2">
    <location>
        <begin position="132"/>
        <end position="155"/>
    </location>
</feature>
<feature type="transmembrane region" description="Helical" evidence="2">
    <location>
        <begin position="196"/>
        <end position="216"/>
    </location>
</feature>
<feature type="compositionally biased region" description="Basic and acidic residues" evidence="1">
    <location>
        <begin position="366"/>
        <end position="377"/>
    </location>
</feature>
<feature type="compositionally biased region" description="Low complexity" evidence="1">
    <location>
        <begin position="393"/>
        <end position="406"/>
    </location>
</feature>
<feature type="compositionally biased region" description="Pro residues" evidence="1">
    <location>
        <begin position="426"/>
        <end position="438"/>
    </location>
</feature>
<evidence type="ECO:0000256" key="1">
    <source>
        <dbReference type="SAM" id="MobiDB-lite"/>
    </source>
</evidence>
<accession>A0ABN3LMP7</accession>
<evidence type="ECO:0000256" key="2">
    <source>
        <dbReference type="SAM" id="Phobius"/>
    </source>
</evidence>
<comment type="caution">
    <text evidence="3">The sequence shown here is derived from an EMBL/GenBank/DDBJ whole genome shotgun (WGS) entry which is preliminary data.</text>
</comment>
<keyword evidence="2" id="KW-1133">Transmembrane helix</keyword>
<evidence type="ECO:0008006" key="5">
    <source>
        <dbReference type="Google" id="ProtNLM"/>
    </source>
</evidence>
<dbReference type="RefSeq" id="WP_344383213.1">
    <property type="nucleotide sequence ID" value="NZ_BAAATA010000011.1"/>
</dbReference>
<organism evidence="3 4">
    <name type="scientific">Streptomyces thermolineatus</name>
    <dbReference type="NCBI Taxonomy" id="44033"/>
    <lineage>
        <taxon>Bacteria</taxon>
        <taxon>Bacillati</taxon>
        <taxon>Actinomycetota</taxon>
        <taxon>Actinomycetes</taxon>
        <taxon>Kitasatosporales</taxon>
        <taxon>Streptomycetaceae</taxon>
        <taxon>Streptomyces</taxon>
    </lineage>
</organism>
<feature type="region of interest" description="Disordered" evidence="1">
    <location>
        <begin position="353"/>
        <end position="377"/>
    </location>
</feature>